<protein>
    <submittedName>
        <fullName evidence="1">Putative elymoclavine monooxygenase protein</fullName>
    </submittedName>
</protein>
<sequence length="135" mass="15652">MVRRGMALDSLSRSPHDQLRVFVSYLYQAYIDSLLFEQRYLVFFTIRTTLKHGYHQRFPLDVSHFVANPSNPTNNYNRRGLYYSMLCLSASILPSAVQNPRTKASCRNFLHPSDSSVIRIAPNHVHVNDPDFFSK</sequence>
<comment type="caution">
    <text evidence="1">The sequence shown here is derived from an EMBL/GenBank/DDBJ whole genome shotgun (WGS) entry which is preliminary data.</text>
</comment>
<dbReference type="GO" id="GO:0004497">
    <property type="term" value="F:monooxygenase activity"/>
    <property type="evidence" value="ECO:0007669"/>
    <property type="project" value="UniProtKB-KW"/>
</dbReference>
<dbReference type="EMBL" id="JABFCT010000011">
    <property type="protein sequence ID" value="KAF5872068.1"/>
    <property type="molecule type" value="Genomic_DNA"/>
</dbReference>
<name>A0A8H6ARA2_9HELO</name>
<keyword evidence="2" id="KW-1185">Reference proteome</keyword>
<reference evidence="1 2" key="1">
    <citation type="journal article" date="2020" name="Phytopathology">
        <title>A high-quality genome resource of Botrytis fragariae, a new and rapidly spreading fungal pathogen causing strawberry gray mold in the U.S.A.</title>
        <authorList>
            <person name="Wu Y."/>
            <person name="Saski C.A."/>
            <person name="Schnabel G."/>
            <person name="Xiao S."/>
            <person name="Hu M."/>
        </authorList>
    </citation>
    <scope>NUCLEOTIDE SEQUENCE [LARGE SCALE GENOMIC DNA]</scope>
    <source>
        <strain evidence="1 2">BVB16</strain>
    </source>
</reference>
<gene>
    <name evidence="1" type="ORF">Bfra_009096</name>
</gene>
<dbReference type="GeneID" id="59263140"/>
<dbReference type="AlphaFoldDB" id="A0A8H6ARA2"/>
<organism evidence="1 2">
    <name type="scientific">Botrytis fragariae</name>
    <dbReference type="NCBI Taxonomy" id="1964551"/>
    <lineage>
        <taxon>Eukaryota</taxon>
        <taxon>Fungi</taxon>
        <taxon>Dikarya</taxon>
        <taxon>Ascomycota</taxon>
        <taxon>Pezizomycotina</taxon>
        <taxon>Leotiomycetes</taxon>
        <taxon>Helotiales</taxon>
        <taxon>Sclerotiniaceae</taxon>
        <taxon>Botrytis</taxon>
    </lineage>
</organism>
<proteinExistence type="predicted"/>
<accession>A0A8H6ARA2</accession>
<evidence type="ECO:0000313" key="2">
    <source>
        <dbReference type="Proteomes" id="UP000531561"/>
    </source>
</evidence>
<dbReference type="Proteomes" id="UP000531561">
    <property type="component" value="Unassembled WGS sequence"/>
</dbReference>
<keyword evidence="1" id="KW-0503">Monooxygenase</keyword>
<evidence type="ECO:0000313" key="1">
    <source>
        <dbReference type="EMBL" id="KAF5872068.1"/>
    </source>
</evidence>
<dbReference type="RefSeq" id="XP_037191014.1">
    <property type="nucleotide sequence ID" value="XM_037339448.1"/>
</dbReference>
<keyword evidence="1" id="KW-0560">Oxidoreductase</keyword>